<evidence type="ECO:0000256" key="2">
    <source>
        <dbReference type="PROSITE-ProRule" id="PRU00169"/>
    </source>
</evidence>
<dbReference type="GO" id="GO:0000160">
    <property type="term" value="P:phosphorelay signal transduction system"/>
    <property type="evidence" value="ECO:0007669"/>
    <property type="project" value="InterPro"/>
</dbReference>
<dbReference type="PROSITE" id="PS50110">
    <property type="entry name" value="RESPONSE_REGULATORY"/>
    <property type="match status" value="1"/>
</dbReference>
<feature type="domain" description="Response regulatory" evidence="3">
    <location>
        <begin position="4"/>
        <end position="121"/>
    </location>
</feature>
<keyword evidence="5" id="KW-1185">Reference proteome</keyword>
<evidence type="ECO:0000313" key="5">
    <source>
        <dbReference type="Proteomes" id="UP000314011"/>
    </source>
</evidence>
<dbReference type="EMBL" id="VFFF01000002">
    <property type="protein sequence ID" value="TNY31121.1"/>
    <property type="molecule type" value="Genomic_DNA"/>
</dbReference>
<dbReference type="InterPro" id="IPR011006">
    <property type="entry name" value="CheY-like_superfamily"/>
</dbReference>
<feature type="modified residue" description="4-aspartylphosphate" evidence="2">
    <location>
        <position position="54"/>
    </location>
</feature>
<dbReference type="RefSeq" id="WP_140195827.1">
    <property type="nucleotide sequence ID" value="NZ_CP065915.1"/>
</dbReference>
<proteinExistence type="predicted"/>
<organism evidence="4 5">
    <name type="scientific">Pelagovum pacificum</name>
    <dbReference type="NCBI Taxonomy" id="2588711"/>
    <lineage>
        <taxon>Bacteria</taxon>
        <taxon>Pseudomonadati</taxon>
        <taxon>Pseudomonadota</taxon>
        <taxon>Alphaproteobacteria</taxon>
        <taxon>Rhodobacterales</taxon>
        <taxon>Paracoccaceae</taxon>
        <taxon>Pelagovum</taxon>
    </lineage>
</organism>
<evidence type="ECO:0000256" key="1">
    <source>
        <dbReference type="ARBA" id="ARBA00022553"/>
    </source>
</evidence>
<comment type="caution">
    <text evidence="4">The sequence shown here is derived from an EMBL/GenBank/DDBJ whole genome shotgun (WGS) entry which is preliminary data.</text>
</comment>
<dbReference type="SUPFAM" id="SSF52172">
    <property type="entry name" value="CheY-like"/>
    <property type="match status" value="1"/>
</dbReference>
<dbReference type="InterPro" id="IPR050595">
    <property type="entry name" value="Bact_response_regulator"/>
</dbReference>
<protein>
    <submittedName>
        <fullName evidence="4">Response regulator</fullName>
    </submittedName>
</protein>
<dbReference type="Pfam" id="PF00072">
    <property type="entry name" value="Response_reg"/>
    <property type="match status" value="1"/>
</dbReference>
<dbReference type="Gene3D" id="3.40.50.2300">
    <property type="match status" value="1"/>
</dbReference>
<gene>
    <name evidence="4" type="ORF">FHY64_13885</name>
</gene>
<evidence type="ECO:0000259" key="3">
    <source>
        <dbReference type="PROSITE" id="PS50110"/>
    </source>
</evidence>
<name>A0A5C5G8S0_9RHOB</name>
<dbReference type="PANTHER" id="PTHR44591:SF3">
    <property type="entry name" value="RESPONSE REGULATORY DOMAIN-CONTAINING PROTEIN"/>
    <property type="match status" value="1"/>
</dbReference>
<dbReference type="AlphaFoldDB" id="A0A5C5G8S0"/>
<reference evidence="4 5" key="1">
    <citation type="submission" date="2019-06" db="EMBL/GenBank/DDBJ databases">
        <title>Genome of new Rhodobacteraceae sp. SM1903.</title>
        <authorList>
            <person name="Ren X."/>
        </authorList>
    </citation>
    <scope>NUCLEOTIDE SEQUENCE [LARGE SCALE GENOMIC DNA]</scope>
    <source>
        <strain evidence="4 5">SM1903</strain>
    </source>
</reference>
<dbReference type="Proteomes" id="UP000314011">
    <property type="component" value="Unassembled WGS sequence"/>
</dbReference>
<accession>A0A5C5G8S0</accession>
<evidence type="ECO:0000313" key="4">
    <source>
        <dbReference type="EMBL" id="TNY31121.1"/>
    </source>
</evidence>
<dbReference type="InterPro" id="IPR001789">
    <property type="entry name" value="Sig_transdc_resp-reg_receiver"/>
</dbReference>
<keyword evidence="1 2" id="KW-0597">Phosphoprotein</keyword>
<dbReference type="OrthoDB" id="9800897at2"/>
<sequence>MTIRILHVEDDDDIREIAKLSLELDPEFEVKQCASGPDALQCASDFAPDLLLMDVMMPGMSGEQLLTELRLLPGFETTPAIFMTARAQPNEVQSLRERGAIEVIVKPFDPMTLADQIRDCYNSAK</sequence>
<dbReference type="SMART" id="SM00448">
    <property type="entry name" value="REC"/>
    <property type="match status" value="1"/>
</dbReference>
<dbReference type="PANTHER" id="PTHR44591">
    <property type="entry name" value="STRESS RESPONSE REGULATOR PROTEIN 1"/>
    <property type="match status" value="1"/>
</dbReference>